<dbReference type="Gene3D" id="3.40.640.10">
    <property type="entry name" value="Type I PLP-dependent aspartate aminotransferase-like (Major domain)"/>
    <property type="match status" value="1"/>
</dbReference>
<dbReference type="Pfam" id="PF00155">
    <property type="entry name" value="Aminotran_1_2"/>
    <property type="match status" value="1"/>
</dbReference>
<sequence>MRYSTLTQRIAGDGAAAWNIHYRALELREQGREVFLLSIGDPDFDTPQPVVEAAVNSLRAGNTHYSDVRGSLGLRQAIARQQTRQSGQRVDPQEVVVLAGAQCALYGVAQCLFDAGDEVIVAEPMYVTYEAVFGACAAKVVPVPVRPEQGFRVDPADVAARVTSRTRALLLNSPHNPSGASLPRHSWERLAQICIEQDLWLISDEVYSELLYEGAHFSPASLPGMAARCATINSLSKSHAMSGWRVGWVIAPQALCDHLSNLALCMLFGLPDFILDAAQVALEQELPQVRQMRDSYRERRDRVCASLADCPGISVHKPDGGMFVMVDIRATGLGAQAFAERLLEEHGVAVLAGDAFGPSAAGHLRIGLVLDSERLEQACQRIARCAVQVLEGRLSLDQCGGHVDGKTQNGGVEDKPYQ</sequence>
<dbReference type="CDD" id="cd00609">
    <property type="entry name" value="AAT_like"/>
    <property type="match status" value="1"/>
</dbReference>
<dbReference type="KEGG" id="palk:PSAKL28_27660"/>
<proteinExistence type="inferred from homology"/>
<protein>
    <recommendedName>
        <fullName evidence="6">Aminotransferase</fullName>
        <ecNumber evidence="6">2.6.1.-</ecNumber>
    </recommendedName>
</protein>
<dbReference type="InterPro" id="IPR004838">
    <property type="entry name" value="NHTrfase_class1_PyrdxlP-BS"/>
</dbReference>
<dbReference type="HOGENOM" id="CLU_017584_4_0_6"/>
<evidence type="ECO:0000259" key="7">
    <source>
        <dbReference type="Pfam" id="PF00155"/>
    </source>
</evidence>
<dbReference type="FunFam" id="3.40.640.10:FF:000033">
    <property type="entry name" value="Aspartate aminotransferase"/>
    <property type="match status" value="1"/>
</dbReference>
<dbReference type="InterPro" id="IPR004839">
    <property type="entry name" value="Aminotransferase_I/II_large"/>
</dbReference>
<evidence type="ECO:0000256" key="1">
    <source>
        <dbReference type="ARBA" id="ARBA00001933"/>
    </source>
</evidence>
<name>A0A077F9E2_9PSED</name>
<organism evidence="8 9">
    <name type="scientific">Pseudomonas alkylphenolica</name>
    <dbReference type="NCBI Taxonomy" id="237609"/>
    <lineage>
        <taxon>Bacteria</taxon>
        <taxon>Pseudomonadati</taxon>
        <taxon>Pseudomonadota</taxon>
        <taxon>Gammaproteobacteria</taxon>
        <taxon>Pseudomonadales</taxon>
        <taxon>Pseudomonadaceae</taxon>
        <taxon>Pseudomonas</taxon>
    </lineage>
</organism>
<dbReference type="InterPro" id="IPR015421">
    <property type="entry name" value="PyrdxlP-dep_Trfase_major"/>
</dbReference>
<dbReference type="GO" id="GO:0030170">
    <property type="term" value="F:pyridoxal phosphate binding"/>
    <property type="evidence" value="ECO:0007669"/>
    <property type="project" value="InterPro"/>
</dbReference>
<keyword evidence="3 6" id="KW-0032">Aminotransferase</keyword>
<dbReference type="InterPro" id="IPR015424">
    <property type="entry name" value="PyrdxlP-dep_Trfase"/>
</dbReference>
<evidence type="ECO:0000256" key="2">
    <source>
        <dbReference type="ARBA" id="ARBA00007441"/>
    </source>
</evidence>
<comment type="similarity">
    <text evidence="2 6">Belongs to the class-I pyridoxal-phosphate-dependent aminotransferase family.</text>
</comment>
<evidence type="ECO:0000313" key="9">
    <source>
        <dbReference type="Proteomes" id="UP000028931"/>
    </source>
</evidence>
<reference evidence="8 9" key="1">
    <citation type="submission" date="2014-07" db="EMBL/GenBank/DDBJ databases">
        <authorList>
            <person name="Lee K."/>
            <person name="Lim J.Y."/>
            <person name="Hwang I."/>
        </authorList>
    </citation>
    <scope>NUCLEOTIDE SEQUENCE [LARGE SCALE GENOMIC DNA]</scope>
    <source>
        <strain evidence="8 9">KL28</strain>
    </source>
</reference>
<comment type="cofactor">
    <cofactor evidence="1 6">
        <name>pyridoxal 5'-phosphate</name>
        <dbReference type="ChEBI" id="CHEBI:597326"/>
    </cofactor>
</comment>
<dbReference type="EMBL" id="CP009048">
    <property type="protein sequence ID" value="AIL61958.1"/>
    <property type="molecule type" value="Genomic_DNA"/>
</dbReference>
<dbReference type="OrthoDB" id="9803354at2"/>
<dbReference type="GO" id="GO:0008483">
    <property type="term" value="F:transaminase activity"/>
    <property type="evidence" value="ECO:0007669"/>
    <property type="project" value="UniProtKB-KW"/>
</dbReference>
<keyword evidence="4 6" id="KW-0808">Transferase</keyword>
<dbReference type="eggNOG" id="COG0436">
    <property type="taxonomic scope" value="Bacteria"/>
</dbReference>
<dbReference type="PANTHER" id="PTHR46383:SF1">
    <property type="entry name" value="ASPARTATE AMINOTRANSFERASE"/>
    <property type="match status" value="1"/>
</dbReference>
<dbReference type="SUPFAM" id="SSF53383">
    <property type="entry name" value="PLP-dependent transferases"/>
    <property type="match status" value="1"/>
</dbReference>
<feature type="domain" description="Aminotransferase class I/classII large" evidence="7">
    <location>
        <begin position="33"/>
        <end position="382"/>
    </location>
</feature>
<evidence type="ECO:0000256" key="3">
    <source>
        <dbReference type="ARBA" id="ARBA00022576"/>
    </source>
</evidence>
<evidence type="ECO:0000256" key="6">
    <source>
        <dbReference type="RuleBase" id="RU000481"/>
    </source>
</evidence>
<dbReference type="PANTHER" id="PTHR46383">
    <property type="entry name" value="ASPARTATE AMINOTRANSFERASE"/>
    <property type="match status" value="1"/>
</dbReference>
<keyword evidence="5" id="KW-0663">Pyridoxal phosphate</keyword>
<accession>A0A077F9E2</accession>
<dbReference type="InterPro" id="IPR050596">
    <property type="entry name" value="AspAT/PAT-like"/>
</dbReference>
<dbReference type="RefSeq" id="WP_038611396.1">
    <property type="nucleotide sequence ID" value="NZ_CP009048.1"/>
</dbReference>
<evidence type="ECO:0000256" key="4">
    <source>
        <dbReference type="ARBA" id="ARBA00022679"/>
    </source>
</evidence>
<dbReference type="AlphaFoldDB" id="A0A077F9E2"/>
<evidence type="ECO:0000313" key="8">
    <source>
        <dbReference type="EMBL" id="AIL61958.1"/>
    </source>
</evidence>
<gene>
    <name evidence="8" type="ORF">PSAKL28_27660</name>
</gene>
<dbReference type="Proteomes" id="UP000028931">
    <property type="component" value="Chromosome"/>
</dbReference>
<dbReference type="EC" id="2.6.1.-" evidence="6"/>
<dbReference type="PROSITE" id="PS00105">
    <property type="entry name" value="AA_TRANSFER_CLASS_1"/>
    <property type="match status" value="1"/>
</dbReference>
<evidence type="ECO:0000256" key="5">
    <source>
        <dbReference type="ARBA" id="ARBA00022898"/>
    </source>
</evidence>
<dbReference type="GO" id="GO:0006520">
    <property type="term" value="P:amino acid metabolic process"/>
    <property type="evidence" value="ECO:0007669"/>
    <property type="project" value="InterPro"/>
</dbReference>